<dbReference type="AlphaFoldDB" id="A0A345HLU5"/>
<feature type="compositionally biased region" description="Low complexity" evidence="1">
    <location>
        <begin position="42"/>
        <end position="51"/>
    </location>
</feature>
<name>A0A345HLU5_9ACTN</name>
<evidence type="ECO:0000313" key="3">
    <source>
        <dbReference type="EMBL" id="AXG77669.1"/>
    </source>
</evidence>
<sequence>MTAARPHRARIAALLTALLLAPLAVGCSADEAGTPPDARSKSGTSGASAPSTTPPPTPTAAPAPANIEKIAALTGCEATIRIEADELREGVCVTTRGKWIVTTFPEEKFKDIWLDTASMYGGTYLVGPKWAIGGKVEILNELHPEVGGELRKLRDMYAPAT</sequence>
<dbReference type="PROSITE" id="PS51257">
    <property type="entry name" value="PROKAR_LIPOPROTEIN"/>
    <property type="match status" value="1"/>
</dbReference>
<gene>
    <name evidence="3" type="ORF">DVK44_08115</name>
</gene>
<evidence type="ECO:0000256" key="1">
    <source>
        <dbReference type="SAM" id="MobiDB-lite"/>
    </source>
</evidence>
<evidence type="ECO:0000256" key="2">
    <source>
        <dbReference type="SAM" id="SignalP"/>
    </source>
</evidence>
<evidence type="ECO:0008006" key="5">
    <source>
        <dbReference type="Google" id="ProtNLM"/>
    </source>
</evidence>
<dbReference type="KEGG" id="spad:DVK44_08115"/>
<accession>A0A345HLU5</accession>
<feature type="signal peptide" evidence="2">
    <location>
        <begin position="1"/>
        <end position="29"/>
    </location>
</feature>
<keyword evidence="4" id="KW-1185">Reference proteome</keyword>
<dbReference type="RefSeq" id="WP_114659036.1">
    <property type="nucleotide sequence ID" value="NZ_CP031194.1"/>
</dbReference>
<dbReference type="EMBL" id="CP031194">
    <property type="protein sequence ID" value="AXG77669.1"/>
    <property type="molecule type" value="Genomic_DNA"/>
</dbReference>
<keyword evidence="2" id="KW-0732">Signal</keyword>
<reference evidence="4" key="1">
    <citation type="submission" date="2018-07" db="EMBL/GenBank/DDBJ databases">
        <authorList>
            <person name="Zhao J."/>
        </authorList>
    </citation>
    <scope>NUCLEOTIDE SEQUENCE [LARGE SCALE GENOMIC DNA]</scope>
    <source>
        <strain evidence="4">GSSD-12</strain>
    </source>
</reference>
<evidence type="ECO:0000313" key="4">
    <source>
        <dbReference type="Proteomes" id="UP000253868"/>
    </source>
</evidence>
<protein>
    <recommendedName>
        <fullName evidence="5">Lipoprotein</fullName>
    </recommendedName>
</protein>
<organism evidence="3 4">
    <name type="scientific">Streptomyces paludis</name>
    <dbReference type="NCBI Taxonomy" id="2282738"/>
    <lineage>
        <taxon>Bacteria</taxon>
        <taxon>Bacillati</taxon>
        <taxon>Actinomycetota</taxon>
        <taxon>Actinomycetes</taxon>
        <taxon>Kitasatosporales</taxon>
        <taxon>Streptomycetaceae</taxon>
        <taxon>Streptomyces</taxon>
    </lineage>
</organism>
<feature type="chain" id="PRO_5016591422" description="Lipoprotein" evidence="2">
    <location>
        <begin position="30"/>
        <end position="161"/>
    </location>
</feature>
<dbReference type="OrthoDB" id="5114877at2"/>
<dbReference type="Proteomes" id="UP000253868">
    <property type="component" value="Chromosome"/>
</dbReference>
<feature type="region of interest" description="Disordered" evidence="1">
    <location>
        <begin position="31"/>
        <end position="64"/>
    </location>
</feature>
<proteinExistence type="predicted"/>
<feature type="compositionally biased region" description="Pro residues" evidence="1">
    <location>
        <begin position="52"/>
        <end position="61"/>
    </location>
</feature>